<dbReference type="PRINTS" id="PR00813">
    <property type="entry name" value="BCTERIALGSPG"/>
</dbReference>
<dbReference type="InterPro" id="IPR045584">
    <property type="entry name" value="Pilin-like"/>
</dbReference>
<organism evidence="3 4">
    <name type="scientific">Roseateles depolymerans</name>
    <dbReference type="NCBI Taxonomy" id="76731"/>
    <lineage>
        <taxon>Bacteria</taxon>
        <taxon>Pseudomonadati</taxon>
        <taxon>Pseudomonadota</taxon>
        <taxon>Betaproteobacteria</taxon>
        <taxon>Burkholderiales</taxon>
        <taxon>Sphaerotilaceae</taxon>
        <taxon>Roseateles</taxon>
    </lineage>
</organism>
<feature type="transmembrane region" description="Helical" evidence="2">
    <location>
        <begin position="12"/>
        <end position="32"/>
    </location>
</feature>
<dbReference type="EMBL" id="QFOD01000002">
    <property type="protein sequence ID" value="PZP35716.1"/>
    <property type="molecule type" value="Genomic_DNA"/>
</dbReference>
<gene>
    <name evidence="3" type="ORF">DI603_02805</name>
</gene>
<dbReference type="Pfam" id="PF07963">
    <property type="entry name" value="N_methyl"/>
    <property type="match status" value="1"/>
</dbReference>
<dbReference type="AlphaFoldDB" id="A0A2W5FRN0"/>
<keyword evidence="2" id="KW-0812">Transmembrane</keyword>
<evidence type="ECO:0000256" key="2">
    <source>
        <dbReference type="SAM" id="Phobius"/>
    </source>
</evidence>
<reference evidence="3 4" key="1">
    <citation type="submission" date="2017-08" db="EMBL/GenBank/DDBJ databases">
        <title>Infants hospitalized years apart are colonized by the same room-sourced microbial strains.</title>
        <authorList>
            <person name="Brooks B."/>
            <person name="Olm M.R."/>
            <person name="Firek B.A."/>
            <person name="Baker R."/>
            <person name="Thomas B.C."/>
            <person name="Morowitz M.J."/>
            <person name="Banfield J.F."/>
        </authorList>
    </citation>
    <scope>NUCLEOTIDE SEQUENCE [LARGE SCALE GENOMIC DNA]</scope>
    <source>
        <strain evidence="3">S2_012_000_R2_81</strain>
    </source>
</reference>
<accession>A0A2W5FRN0</accession>
<dbReference type="Gene3D" id="3.30.700.10">
    <property type="entry name" value="Glycoprotein, Type 4 Pilin"/>
    <property type="match status" value="1"/>
</dbReference>
<evidence type="ECO:0000313" key="4">
    <source>
        <dbReference type="Proteomes" id="UP000249633"/>
    </source>
</evidence>
<dbReference type="InterPro" id="IPR000983">
    <property type="entry name" value="Bac_GSPG_pilin"/>
</dbReference>
<keyword evidence="2" id="KW-1133">Transmembrane helix</keyword>
<dbReference type="GO" id="GO:0015628">
    <property type="term" value="P:protein secretion by the type II secretion system"/>
    <property type="evidence" value="ECO:0007669"/>
    <property type="project" value="InterPro"/>
</dbReference>
<dbReference type="PROSITE" id="PS00409">
    <property type="entry name" value="PROKAR_NTER_METHYL"/>
    <property type="match status" value="1"/>
</dbReference>
<dbReference type="InterPro" id="IPR031982">
    <property type="entry name" value="PilE-like"/>
</dbReference>
<dbReference type="Pfam" id="PF16732">
    <property type="entry name" value="ComP_DUS"/>
    <property type="match status" value="1"/>
</dbReference>
<sequence>MNATTPRTHGFTLIELMITVAIVAILAAVAVPQYTDYVTRGRVPDATSGLSGKQVQLEQYFQDNRTYAGAPACGSDTTTSNNFTFACSAANASGYTLTATGRNAMTGFTYSINQAGTKSSTVTGVSGWSGSSNCWVTKKGGVC</sequence>
<evidence type="ECO:0000313" key="3">
    <source>
        <dbReference type="EMBL" id="PZP35716.1"/>
    </source>
</evidence>
<protein>
    <submittedName>
        <fullName evidence="3">General secretion pathway protein GspH</fullName>
    </submittedName>
</protein>
<dbReference type="GO" id="GO:0015627">
    <property type="term" value="C:type II protein secretion system complex"/>
    <property type="evidence" value="ECO:0007669"/>
    <property type="project" value="InterPro"/>
</dbReference>
<keyword evidence="1" id="KW-0488">Methylation</keyword>
<dbReference type="InterPro" id="IPR012902">
    <property type="entry name" value="N_methyl_site"/>
</dbReference>
<keyword evidence="2" id="KW-0472">Membrane</keyword>
<evidence type="ECO:0000256" key="1">
    <source>
        <dbReference type="ARBA" id="ARBA00022481"/>
    </source>
</evidence>
<proteinExistence type="predicted"/>
<comment type="caution">
    <text evidence="3">The sequence shown here is derived from an EMBL/GenBank/DDBJ whole genome shotgun (WGS) entry which is preliminary data.</text>
</comment>
<dbReference type="GO" id="GO:0043683">
    <property type="term" value="P:type IV pilus assembly"/>
    <property type="evidence" value="ECO:0007669"/>
    <property type="project" value="InterPro"/>
</dbReference>
<dbReference type="Proteomes" id="UP000249633">
    <property type="component" value="Unassembled WGS sequence"/>
</dbReference>
<name>A0A2W5FRN0_9BURK</name>
<dbReference type="NCBIfam" id="TIGR02532">
    <property type="entry name" value="IV_pilin_GFxxxE"/>
    <property type="match status" value="1"/>
</dbReference>
<dbReference type="SUPFAM" id="SSF54523">
    <property type="entry name" value="Pili subunits"/>
    <property type="match status" value="1"/>
</dbReference>